<comment type="caution">
    <text evidence="1">The sequence shown here is derived from an EMBL/GenBank/DDBJ whole genome shotgun (WGS) entry which is preliminary data.</text>
</comment>
<dbReference type="Proteomes" id="UP001281761">
    <property type="component" value="Unassembled WGS sequence"/>
</dbReference>
<gene>
    <name evidence="1" type="ORF">BLNAU_5197</name>
</gene>
<protein>
    <submittedName>
        <fullName evidence="1">Uncharacterized protein</fullName>
    </submittedName>
</protein>
<reference evidence="1 2" key="1">
    <citation type="journal article" date="2022" name="bioRxiv">
        <title>Genomics of Preaxostyla Flagellates Illuminates Evolutionary Transitions and the Path Towards Mitochondrial Loss.</title>
        <authorList>
            <person name="Novak L.V.F."/>
            <person name="Treitli S.C."/>
            <person name="Pyrih J."/>
            <person name="Halakuc P."/>
            <person name="Pipaliya S.V."/>
            <person name="Vacek V."/>
            <person name="Brzon O."/>
            <person name="Soukal P."/>
            <person name="Eme L."/>
            <person name="Dacks J.B."/>
            <person name="Karnkowska A."/>
            <person name="Elias M."/>
            <person name="Hampl V."/>
        </authorList>
    </citation>
    <scope>NUCLEOTIDE SEQUENCE [LARGE SCALE GENOMIC DNA]</scope>
    <source>
        <strain evidence="1">NAU3</strain>
        <tissue evidence="1">Gut</tissue>
    </source>
</reference>
<organism evidence="1 2">
    <name type="scientific">Blattamonas nauphoetae</name>
    <dbReference type="NCBI Taxonomy" id="2049346"/>
    <lineage>
        <taxon>Eukaryota</taxon>
        <taxon>Metamonada</taxon>
        <taxon>Preaxostyla</taxon>
        <taxon>Oxymonadida</taxon>
        <taxon>Blattamonas</taxon>
    </lineage>
</organism>
<proteinExistence type="predicted"/>
<sequence length="228" mass="26139">MNLITRLKDSFYYHRQITIDDELEDCEPDDTYVVTAFALVAEKVIPRILSTPCLEDLSGFASITLLLETTMILDSCLWLSSTDGINIIRTTSDVDLQYVRDMVLHEVFIPMEPSLIQLRHSLDISYLEVEDDDPKQFFIGLMNDSIRKWKHDGASTWRRGRLLLQTLERGGFLEGFEQELLHSASAEKGRKLKLHSCDFLNLLGMNSPRPELITQNRSTTLQAANLFQ</sequence>
<dbReference type="EMBL" id="JARBJD010000027">
    <property type="protein sequence ID" value="KAK2959708.1"/>
    <property type="molecule type" value="Genomic_DNA"/>
</dbReference>
<evidence type="ECO:0000313" key="1">
    <source>
        <dbReference type="EMBL" id="KAK2959708.1"/>
    </source>
</evidence>
<name>A0ABQ9Y7N8_9EUKA</name>
<evidence type="ECO:0000313" key="2">
    <source>
        <dbReference type="Proteomes" id="UP001281761"/>
    </source>
</evidence>
<keyword evidence="2" id="KW-1185">Reference proteome</keyword>
<accession>A0ABQ9Y7N8</accession>